<dbReference type="InterPro" id="IPR001881">
    <property type="entry name" value="EGF-like_Ca-bd_dom"/>
</dbReference>
<protein>
    <recommendedName>
        <fullName evidence="7">EGF-like domain-containing protein</fullName>
    </recommendedName>
</protein>
<evidence type="ECO:0000256" key="3">
    <source>
        <dbReference type="ARBA" id="ARBA00022737"/>
    </source>
</evidence>
<dbReference type="AlphaFoldDB" id="A0A3M6V1L3"/>
<dbReference type="Gene3D" id="2.40.155.10">
    <property type="entry name" value="Green fluorescent protein"/>
    <property type="match status" value="1"/>
</dbReference>
<dbReference type="InterPro" id="IPR049883">
    <property type="entry name" value="NOTCH1_EGF-like"/>
</dbReference>
<dbReference type="SUPFAM" id="SSF54511">
    <property type="entry name" value="GFP-like"/>
    <property type="match status" value="1"/>
</dbReference>
<dbReference type="GO" id="GO:0008201">
    <property type="term" value="F:heparin binding"/>
    <property type="evidence" value="ECO:0007669"/>
    <property type="project" value="TreeGrafter"/>
</dbReference>
<dbReference type="InterPro" id="IPR009030">
    <property type="entry name" value="Growth_fac_rcpt_cys_sf"/>
</dbReference>
<keyword evidence="2" id="KW-0732">Signal</keyword>
<evidence type="ECO:0000256" key="6">
    <source>
        <dbReference type="PROSITE-ProRule" id="PRU00076"/>
    </source>
</evidence>
<feature type="domain" description="EGF-like" evidence="7">
    <location>
        <begin position="71"/>
        <end position="111"/>
    </location>
</feature>
<dbReference type="Proteomes" id="UP000275408">
    <property type="component" value="Unassembled WGS sequence"/>
</dbReference>
<keyword evidence="4" id="KW-1015">Disulfide bond</keyword>
<dbReference type="InterPro" id="IPR018097">
    <property type="entry name" value="EGF_Ca-bd_CS"/>
</dbReference>
<keyword evidence="1 6" id="KW-0245">EGF-like domain</keyword>
<dbReference type="InterPro" id="IPR026823">
    <property type="entry name" value="cEGF"/>
</dbReference>
<sequence length="188" mass="20770">MEHYVKINTVASYNCSCRPGFLGDGRLCHDVDECEDGTEKCDANAQCTNSLGSYESTYNSGFSGNDQVCQDVDECLNSFGDCSYTATCNNKEGSYTCSYNEDFHGNGRLCFDNDECSAGTHLCSDHAECLNNQGGTPRSTFWVTKGGPLLFFFDILLSAFKYGNRCFTKYPADMPDDFKQTFSAGMSY</sequence>
<dbReference type="SUPFAM" id="SSF57184">
    <property type="entry name" value="Growth factor receptor domain"/>
    <property type="match status" value="1"/>
</dbReference>
<proteinExistence type="predicted"/>
<reference evidence="8 9" key="1">
    <citation type="journal article" date="2018" name="Sci. Rep.">
        <title>Comparative analysis of the Pocillopora damicornis genome highlights role of immune system in coral evolution.</title>
        <authorList>
            <person name="Cunning R."/>
            <person name="Bay R.A."/>
            <person name="Gillette P."/>
            <person name="Baker A.C."/>
            <person name="Traylor-Knowles N."/>
        </authorList>
    </citation>
    <scope>NUCLEOTIDE SEQUENCE [LARGE SCALE GENOMIC DNA]</scope>
    <source>
        <strain evidence="8">RSMAS</strain>
        <tissue evidence="8">Whole animal</tissue>
    </source>
</reference>
<dbReference type="OrthoDB" id="4405280at2759"/>
<name>A0A3M6V1L3_POCDA</name>
<dbReference type="InterPro" id="IPR009017">
    <property type="entry name" value="GFP"/>
</dbReference>
<comment type="caution">
    <text evidence="6">Lacks conserved residue(s) required for the propagation of feature annotation.</text>
</comment>
<evidence type="ECO:0000259" key="7">
    <source>
        <dbReference type="PROSITE" id="PS50026"/>
    </source>
</evidence>
<keyword evidence="5" id="KW-0325">Glycoprotein</keyword>
<dbReference type="STRING" id="46731.A0A3M6V1L3"/>
<dbReference type="PROSITE" id="PS01187">
    <property type="entry name" value="EGF_CA"/>
    <property type="match status" value="1"/>
</dbReference>
<evidence type="ECO:0000313" key="8">
    <source>
        <dbReference type="EMBL" id="RMX59777.1"/>
    </source>
</evidence>
<dbReference type="EMBL" id="RCHS01000276">
    <property type="protein sequence ID" value="RMX59777.1"/>
    <property type="molecule type" value="Genomic_DNA"/>
</dbReference>
<dbReference type="InterPro" id="IPR051586">
    <property type="entry name" value="PKC-binding_NELL"/>
</dbReference>
<dbReference type="Gene3D" id="2.10.25.10">
    <property type="entry name" value="Laminin"/>
    <property type="match status" value="3"/>
</dbReference>
<evidence type="ECO:0000256" key="4">
    <source>
        <dbReference type="ARBA" id="ARBA00023157"/>
    </source>
</evidence>
<dbReference type="InterPro" id="IPR000742">
    <property type="entry name" value="EGF"/>
</dbReference>
<dbReference type="Pfam" id="PF07645">
    <property type="entry name" value="EGF_CA"/>
    <property type="match status" value="2"/>
</dbReference>
<dbReference type="Pfam" id="PF12662">
    <property type="entry name" value="cEGF"/>
    <property type="match status" value="1"/>
</dbReference>
<evidence type="ECO:0000256" key="2">
    <source>
        <dbReference type="ARBA" id="ARBA00022729"/>
    </source>
</evidence>
<evidence type="ECO:0000256" key="1">
    <source>
        <dbReference type="ARBA" id="ARBA00022536"/>
    </source>
</evidence>
<dbReference type="GO" id="GO:0005509">
    <property type="term" value="F:calcium ion binding"/>
    <property type="evidence" value="ECO:0007669"/>
    <property type="project" value="InterPro"/>
</dbReference>
<evidence type="ECO:0000256" key="5">
    <source>
        <dbReference type="ARBA" id="ARBA00023180"/>
    </source>
</evidence>
<dbReference type="PROSITE" id="PS50026">
    <property type="entry name" value="EGF_3"/>
    <property type="match status" value="1"/>
</dbReference>
<dbReference type="FunFam" id="2.10.25.10:FF:000038">
    <property type="entry name" value="Fibrillin 2"/>
    <property type="match status" value="2"/>
</dbReference>
<organism evidence="8 9">
    <name type="scientific">Pocillopora damicornis</name>
    <name type="common">Cauliflower coral</name>
    <name type="synonym">Millepora damicornis</name>
    <dbReference type="NCBI Taxonomy" id="46731"/>
    <lineage>
        <taxon>Eukaryota</taxon>
        <taxon>Metazoa</taxon>
        <taxon>Cnidaria</taxon>
        <taxon>Anthozoa</taxon>
        <taxon>Hexacorallia</taxon>
        <taxon>Scleractinia</taxon>
        <taxon>Astrocoeniina</taxon>
        <taxon>Pocilloporidae</taxon>
        <taxon>Pocillopora</taxon>
    </lineage>
</organism>
<dbReference type="SMART" id="SM00179">
    <property type="entry name" value="EGF_CA"/>
    <property type="match status" value="2"/>
</dbReference>
<accession>A0A3M6V1L3</accession>
<dbReference type="PANTHER" id="PTHR24042">
    <property type="entry name" value="NEL HOMOLOG"/>
    <property type="match status" value="1"/>
</dbReference>
<evidence type="ECO:0000313" key="9">
    <source>
        <dbReference type="Proteomes" id="UP000275408"/>
    </source>
</evidence>
<keyword evidence="9" id="KW-1185">Reference proteome</keyword>
<gene>
    <name evidence="8" type="ORF">pdam_00015351</name>
</gene>
<dbReference type="GO" id="GO:0005615">
    <property type="term" value="C:extracellular space"/>
    <property type="evidence" value="ECO:0007669"/>
    <property type="project" value="TreeGrafter"/>
</dbReference>
<comment type="caution">
    <text evidence="8">The sequence shown here is derived from an EMBL/GenBank/DDBJ whole genome shotgun (WGS) entry which is preliminary data.</text>
</comment>
<keyword evidence="3" id="KW-0677">Repeat</keyword>
<dbReference type="PANTHER" id="PTHR24042:SF5">
    <property type="entry name" value="EGF-LIKE CALCIUM-BINDING DOMAIN-CONTAINING PROTEIN"/>
    <property type="match status" value="1"/>
</dbReference>